<keyword evidence="6" id="KW-1185">Reference proteome</keyword>
<evidence type="ECO:0000256" key="3">
    <source>
        <dbReference type="ARBA" id="ARBA00023002"/>
    </source>
</evidence>
<evidence type="ECO:0000313" key="6">
    <source>
        <dbReference type="Proteomes" id="UP000267096"/>
    </source>
</evidence>
<gene>
    <name evidence="5" type="ORF">ASIM_LOCUS19693</name>
</gene>
<comment type="similarity">
    <text evidence="2">Belongs to the alpha-ketoglutarate dehydrogenase family.</text>
</comment>
<sequence length="329" mass="37362">MGGNKADWVVVRTEVRSNGSELVSEFPPLDTLDDSRRLHLINAFRRYGYRVADLDPLHLKRPPVVHELKPELYGLNPESVLRDVGISIRVADLIDKLSAIYCGNIATEFMHIKQDWEERTWFAQRFEDMHRVEIKADEKRRYAELMLRSQNFDRFMSLKFPTVKRYGGEGASIRGKLEFPEDVQGVGDVLSHFTSSIDHKTSNGEVHITMMPNPSHLEAVNPVAMGRTRARMLTKRRGDYAQSDGQSGDGALCVQVHGDGSFTGQVHIMFAELIDSWALGLKAGEESFLGHPPREARGLPKKWSFFAVPILLLRQKKTPSLFRLVICLY</sequence>
<dbReference type="OrthoDB" id="413077at2759"/>
<reference evidence="5 6" key="2">
    <citation type="submission" date="2018-11" db="EMBL/GenBank/DDBJ databases">
        <authorList>
            <consortium name="Pathogen Informatics"/>
        </authorList>
    </citation>
    <scope>NUCLEOTIDE SEQUENCE [LARGE SCALE GENOMIC DNA]</scope>
</reference>
<evidence type="ECO:0000313" key="5">
    <source>
        <dbReference type="EMBL" id="VDK71414.1"/>
    </source>
</evidence>
<dbReference type="Gene3D" id="3.40.50.970">
    <property type="match status" value="2"/>
</dbReference>
<dbReference type="GO" id="GO:0030976">
    <property type="term" value="F:thiamine pyrophosphate binding"/>
    <property type="evidence" value="ECO:0007669"/>
    <property type="project" value="InterPro"/>
</dbReference>
<evidence type="ECO:0000256" key="4">
    <source>
        <dbReference type="ARBA" id="ARBA00023052"/>
    </source>
</evidence>
<dbReference type="PANTHER" id="PTHR23152:SF4">
    <property type="entry name" value="2-OXOADIPATE DEHYDROGENASE COMPLEX COMPONENT E1"/>
    <property type="match status" value="1"/>
</dbReference>
<proteinExistence type="inferred from homology"/>
<evidence type="ECO:0000313" key="7">
    <source>
        <dbReference type="WBParaSite" id="ASIM_0002030901-mRNA-1"/>
    </source>
</evidence>
<accession>A0A0M3KH45</accession>
<organism evidence="7">
    <name type="scientific">Anisakis simplex</name>
    <name type="common">Herring worm</name>
    <dbReference type="NCBI Taxonomy" id="6269"/>
    <lineage>
        <taxon>Eukaryota</taxon>
        <taxon>Metazoa</taxon>
        <taxon>Ecdysozoa</taxon>
        <taxon>Nematoda</taxon>
        <taxon>Chromadorea</taxon>
        <taxon>Rhabditida</taxon>
        <taxon>Spirurina</taxon>
        <taxon>Ascaridomorpha</taxon>
        <taxon>Ascaridoidea</taxon>
        <taxon>Anisakidae</taxon>
        <taxon>Anisakis</taxon>
        <taxon>Anisakis simplex complex</taxon>
    </lineage>
</organism>
<dbReference type="Gene3D" id="1.10.287.1150">
    <property type="entry name" value="TPP helical domain"/>
    <property type="match status" value="1"/>
</dbReference>
<dbReference type="InterPro" id="IPR011603">
    <property type="entry name" value="2oxoglutarate_DH_E1"/>
</dbReference>
<protein>
    <submittedName>
        <fullName evidence="7">DNA-directed RNA polymerase</fullName>
    </submittedName>
</protein>
<dbReference type="WBParaSite" id="ASIM_0002030901-mRNA-1">
    <property type="protein sequence ID" value="ASIM_0002030901-mRNA-1"/>
    <property type="gene ID" value="ASIM_0002030901"/>
</dbReference>
<dbReference type="AlphaFoldDB" id="A0A0M3KH45"/>
<evidence type="ECO:0000256" key="1">
    <source>
        <dbReference type="ARBA" id="ARBA00001964"/>
    </source>
</evidence>
<dbReference type="GO" id="GO:0016624">
    <property type="term" value="F:oxidoreductase activity, acting on the aldehyde or oxo group of donors, disulfide as acceptor"/>
    <property type="evidence" value="ECO:0007669"/>
    <property type="project" value="InterPro"/>
</dbReference>
<evidence type="ECO:0000256" key="2">
    <source>
        <dbReference type="ARBA" id="ARBA00006936"/>
    </source>
</evidence>
<dbReference type="SUPFAM" id="SSF52518">
    <property type="entry name" value="Thiamin diphosphate-binding fold (THDP-binding)"/>
    <property type="match status" value="1"/>
</dbReference>
<keyword evidence="3" id="KW-0560">Oxidoreductase</keyword>
<comment type="cofactor">
    <cofactor evidence="1">
        <name>thiamine diphosphate</name>
        <dbReference type="ChEBI" id="CHEBI:58937"/>
    </cofactor>
</comment>
<name>A0A0M3KH45_ANISI</name>
<dbReference type="InterPro" id="IPR029061">
    <property type="entry name" value="THDP-binding"/>
</dbReference>
<reference evidence="7" key="1">
    <citation type="submission" date="2017-02" db="UniProtKB">
        <authorList>
            <consortium name="WormBaseParasite"/>
        </authorList>
    </citation>
    <scope>IDENTIFICATION</scope>
</reference>
<dbReference type="PANTHER" id="PTHR23152">
    <property type="entry name" value="2-OXOGLUTARATE DEHYDROGENASE"/>
    <property type="match status" value="1"/>
</dbReference>
<dbReference type="EMBL" id="UYRR01037758">
    <property type="protein sequence ID" value="VDK71414.1"/>
    <property type="molecule type" value="Genomic_DNA"/>
</dbReference>
<keyword evidence="4" id="KW-0786">Thiamine pyrophosphate</keyword>
<dbReference type="Proteomes" id="UP000267096">
    <property type="component" value="Unassembled WGS sequence"/>
</dbReference>